<dbReference type="PANTHER" id="PTHR35851">
    <property type="entry name" value="CELL DIVISION PROTEIN FTSQ"/>
    <property type="match status" value="1"/>
</dbReference>
<sequence>MIKKRSARHNKRKKSITQLLLPIARALPFFAMLAFIVWSILKSNPTEFLKVDIQWNIDERLPITQTVLANKIQPLIQDKYQLDLHQIKQALENESWVSKAHINRLFWNSIQIDVEAQRIAMRWKNTNCKAKDTANCTGYISTDGELFTPKKSVVSNAVLALSKQDQMIVSKLYTDYKHYQELSNPMVIKSFSKTNIDQLTLEPNVKVILGYQKQDERLGRFIKAYNKLKKSNSKVKKATFDMRYPKGFALSY</sequence>
<dbReference type="Gene3D" id="3.10.20.310">
    <property type="entry name" value="membrane protein fhac"/>
    <property type="match status" value="1"/>
</dbReference>
<evidence type="ECO:0000256" key="3">
    <source>
        <dbReference type="ARBA" id="ARBA00022618"/>
    </source>
</evidence>
<evidence type="ECO:0000256" key="6">
    <source>
        <dbReference type="ARBA" id="ARBA00023306"/>
    </source>
</evidence>
<dbReference type="Gene3D" id="3.40.50.11690">
    <property type="entry name" value="Cell division protein FtsQ/DivIB"/>
    <property type="match status" value="1"/>
</dbReference>
<organism evidence="9">
    <name type="scientific">hydrothermal vent metagenome</name>
    <dbReference type="NCBI Taxonomy" id="652676"/>
    <lineage>
        <taxon>unclassified sequences</taxon>
        <taxon>metagenomes</taxon>
        <taxon>ecological metagenomes</taxon>
    </lineage>
</organism>
<reference evidence="9" key="1">
    <citation type="submission" date="2016-10" db="EMBL/GenBank/DDBJ databases">
        <authorList>
            <person name="de Groot N.N."/>
        </authorList>
    </citation>
    <scope>NUCLEOTIDE SEQUENCE</scope>
</reference>
<evidence type="ECO:0000256" key="1">
    <source>
        <dbReference type="ARBA" id="ARBA00022475"/>
    </source>
</evidence>
<keyword evidence="4 7" id="KW-0812">Transmembrane</keyword>
<keyword evidence="1" id="KW-1003">Cell membrane</keyword>
<evidence type="ECO:0000256" key="7">
    <source>
        <dbReference type="SAM" id="Phobius"/>
    </source>
</evidence>
<feature type="domain" description="Cell division protein FtsQ/DivIB C-terminal" evidence="8">
    <location>
        <begin position="137"/>
        <end position="243"/>
    </location>
</feature>
<keyword evidence="3" id="KW-0132">Cell division</keyword>
<keyword evidence="7" id="KW-0472">Membrane</keyword>
<keyword evidence="6" id="KW-0131">Cell cycle</keyword>
<proteinExistence type="predicted"/>
<evidence type="ECO:0000313" key="9">
    <source>
        <dbReference type="EMBL" id="SFV81209.1"/>
    </source>
</evidence>
<evidence type="ECO:0000256" key="4">
    <source>
        <dbReference type="ARBA" id="ARBA00022692"/>
    </source>
</evidence>
<evidence type="ECO:0000259" key="8">
    <source>
        <dbReference type="Pfam" id="PF03799"/>
    </source>
</evidence>
<dbReference type="PANTHER" id="PTHR35851:SF1">
    <property type="entry name" value="CELL DIVISION PROTEIN FTSQ"/>
    <property type="match status" value="1"/>
</dbReference>
<dbReference type="EMBL" id="FPHU01000134">
    <property type="protein sequence ID" value="SFV81209.1"/>
    <property type="molecule type" value="Genomic_DNA"/>
</dbReference>
<protein>
    <recommendedName>
        <fullName evidence="8">Cell division protein FtsQ/DivIB C-terminal domain-containing protein</fullName>
    </recommendedName>
</protein>
<feature type="transmembrane region" description="Helical" evidence="7">
    <location>
        <begin position="20"/>
        <end position="41"/>
    </location>
</feature>
<dbReference type="InterPro" id="IPR005548">
    <property type="entry name" value="Cell_div_FtsQ/DivIB_C"/>
</dbReference>
<dbReference type="AlphaFoldDB" id="A0A1W1DIT2"/>
<evidence type="ECO:0000256" key="2">
    <source>
        <dbReference type="ARBA" id="ARBA00022519"/>
    </source>
</evidence>
<dbReference type="InterPro" id="IPR026579">
    <property type="entry name" value="FtsQ"/>
</dbReference>
<gene>
    <name evidence="9" type="ORF">MNB_SUP05-13-61</name>
</gene>
<keyword evidence="5 7" id="KW-1133">Transmembrane helix</keyword>
<dbReference type="Pfam" id="PF03799">
    <property type="entry name" value="FtsQ_DivIB_C"/>
    <property type="match status" value="1"/>
</dbReference>
<keyword evidence="2" id="KW-0997">Cell inner membrane</keyword>
<name>A0A1W1DIT2_9ZZZZ</name>
<dbReference type="GO" id="GO:0090529">
    <property type="term" value="P:cell septum assembly"/>
    <property type="evidence" value="ECO:0007669"/>
    <property type="project" value="InterPro"/>
</dbReference>
<dbReference type="InterPro" id="IPR045335">
    <property type="entry name" value="FtsQ_C_sf"/>
</dbReference>
<accession>A0A1W1DIT2</accession>
<evidence type="ECO:0000256" key="5">
    <source>
        <dbReference type="ARBA" id="ARBA00022989"/>
    </source>
</evidence>